<dbReference type="Gene3D" id="3.30.460.40">
    <property type="match status" value="1"/>
</dbReference>
<accession>A0A9E4K1D3</accession>
<sequence>MIKNKNQSEALQWIVSLLNQHQIPFLICSGLAAIGYGSKRELNDIDLFVPGKLFKKVVLLGNEQIRKPPQRYCEVSEGWGLEYIQFIYCGIKIEVGNPNGAKIFDKKMKNGPLWN</sequence>
<dbReference type="SUPFAM" id="SSF81301">
    <property type="entry name" value="Nucleotidyltransferase"/>
    <property type="match status" value="1"/>
</dbReference>
<organism evidence="1 2">
    <name type="scientific">Candidatus Thiodiazotropha lotti</name>
    <dbReference type="NCBI Taxonomy" id="2792787"/>
    <lineage>
        <taxon>Bacteria</taxon>
        <taxon>Pseudomonadati</taxon>
        <taxon>Pseudomonadota</taxon>
        <taxon>Gammaproteobacteria</taxon>
        <taxon>Chromatiales</taxon>
        <taxon>Sedimenticolaceae</taxon>
        <taxon>Candidatus Thiodiazotropha</taxon>
    </lineage>
</organism>
<comment type="caution">
    <text evidence="1">The sequence shown here is derived from an EMBL/GenBank/DDBJ whole genome shotgun (WGS) entry which is preliminary data.</text>
</comment>
<dbReference type="AlphaFoldDB" id="A0A9E4K1D3"/>
<dbReference type="EMBL" id="JAEPDI010000001">
    <property type="protein sequence ID" value="MCG7937827.1"/>
    <property type="molecule type" value="Genomic_DNA"/>
</dbReference>
<gene>
    <name evidence="1" type="ORF">JAZ04_03070</name>
</gene>
<dbReference type="Proteomes" id="UP000886687">
    <property type="component" value="Unassembled WGS sequence"/>
</dbReference>
<protein>
    <submittedName>
        <fullName evidence="1">Nucleotidyltransferase family protein</fullName>
    </submittedName>
</protein>
<dbReference type="InterPro" id="IPR043519">
    <property type="entry name" value="NT_sf"/>
</dbReference>
<proteinExistence type="predicted"/>
<reference evidence="1" key="1">
    <citation type="journal article" date="2021" name="Proc. Natl. Acad. Sci. U.S.A.">
        <title>Global biogeography of chemosynthetic symbionts reveals both localized and globally distributed symbiont groups. .</title>
        <authorList>
            <person name="Osvatic J.T."/>
            <person name="Wilkins L.G.E."/>
            <person name="Leibrecht L."/>
            <person name="Leray M."/>
            <person name="Zauner S."/>
            <person name="Polzin J."/>
            <person name="Camacho Y."/>
            <person name="Gros O."/>
            <person name="van Gils J.A."/>
            <person name="Eisen J.A."/>
            <person name="Petersen J.M."/>
            <person name="Yuen B."/>
        </authorList>
    </citation>
    <scope>NUCLEOTIDE SEQUENCE</scope>
    <source>
        <strain evidence="1">MAGL173</strain>
    </source>
</reference>
<evidence type="ECO:0000313" key="2">
    <source>
        <dbReference type="Proteomes" id="UP000886687"/>
    </source>
</evidence>
<name>A0A9E4K1D3_9GAMM</name>
<evidence type="ECO:0000313" key="1">
    <source>
        <dbReference type="EMBL" id="MCG7937827.1"/>
    </source>
</evidence>